<evidence type="ECO:0000313" key="2">
    <source>
        <dbReference type="EMBL" id="QKU34834.1"/>
    </source>
</evidence>
<dbReference type="InterPro" id="IPR001810">
    <property type="entry name" value="F-box_dom"/>
</dbReference>
<reference evidence="2" key="1">
    <citation type="submission" date="2017-01" db="EMBL/GenBank/DDBJ databases">
        <authorList>
            <person name="Assis F.L."/>
            <person name="Abrahao J.S."/>
            <person name="Silva L."/>
            <person name="Khalil J.B."/>
            <person name="Rodrigues R."/>
            <person name="Silva L.S."/>
            <person name="Arantes T."/>
            <person name="Boratto P."/>
            <person name="Andrade M."/>
            <person name="Kroon E.G."/>
            <person name="Ribeiro B."/>
            <person name="Bergier I."/>
            <person name="Seligmann H."/>
            <person name="Ghigo E."/>
            <person name="Colson P."/>
            <person name="Levasseur A."/>
            <person name="Raoult D."/>
            <person name="Scola B.L."/>
        </authorList>
    </citation>
    <scope>NUCLEOTIDE SEQUENCE</scope>
    <source>
        <strain evidence="2">Soda lake</strain>
    </source>
</reference>
<proteinExistence type="predicted"/>
<dbReference type="SMART" id="SM00256">
    <property type="entry name" value="FBOX"/>
    <property type="match status" value="1"/>
</dbReference>
<dbReference type="GeneID" id="80518250"/>
<dbReference type="CDD" id="cd09917">
    <property type="entry name" value="F-box_SF"/>
    <property type="match status" value="1"/>
</dbReference>
<dbReference type="RefSeq" id="YP_010781486.1">
    <property type="nucleotide sequence ID" value="NC_075039.1"/>
</dbReference>
<dbReference type="EMBL" id="KY523104">
    <property type="protein sequence ID" value="QKU34834.1"/>
    <property type="molecule type" value="Genomic_DNA"/>
</dbReference>
<dbReference type="Pfam" id="PF12937">
    <property type="entry name" value="F-box-like"/>
    <property type="match status" value="1"/>
</dbReference>
<feature type="domain" description="F-box" evidence="1">
    <location>
        <begin position="132"/>
        <end position="178"/>
    </location>
</feature>
<dbReference type="PROSITE" id="PS50181">
    <property type="entry name" value="FBOX"/>
    <property type="match status" value="1"/>
</dbReference>
<dbReference type="Gene3D" id="1.20.1280.50">
    <property type="match status" value="1"/>
</dbReference>
<sequence length="342" mass="39497">MERKKNNRKKNTVTLLYIGIHMDTKNTSTKSTSVTKRTEKPKIINVELRTPMARYISGIESVRCESDRIILKTAVSVVESHIISKLARLFFQYYRSPVTLYQDSINEIVPLSLALLNSGSLETLPKSVVATRASLGVIPNEILAHIISFVTPADIFQMARTCKSMYCLMTSNCFISYVEKYILGSNFGGSADFRNRLATIASIYPKCRLTESNAYSIHESIALTFKHKANLEAIEKKRIEKRSDSRRARFLLNYGGRNNRGWHYYDHEDLTDSDDDEIDFLDHGWGDYDHEDLTRSDNDKEDFLDRDEVELDYVNDIDEPDYDYEYERFLQQDTVTQCYSSD</sequence>
<name>A0A6N1NIJ5_9VIRU</name>
<dbReference type="KEGG" id="vg:80518250"/>
<accession>A0A6N1NIJ5</accession>
<evidence type="ECO:0000259" key="1">
    <source>
        <dbReference type="PROSITE" id="PS50181"/>
    </source>
</evidence>
<protein>
    <submittedName>
        <fullName evidence="2">Putative orfan</fullName>
    </submittedName>
</protein>
<reference evidence="2" key="2">
    <citation type="journal article" date="2018" name="Nat. Commun.">
        <title>Tailed giant Tupanvirus possesses the most complete translational apparatus of the known virosphere.</title>
        <authorList>
            <person name="Abrahao J."/>
            <person name="Silva L."/>
            <person name="Silva L.S."/>
            <person name="Khalil J.Y.B."/>
            <person name="Rodrigues R."/>
            <person name="Arantes T."/>
            <person name="Assis F."/>
            <person name="Boratto P."/>
            <person name="Andrade M."/>
            <person name="Kroon E.G."/>
            <person name="Ribeiro B."/>
            <person name="Bergier I."/>
            <person name="Seligmann H."/>
            <person name="Ghigo E."/>
            <person name="Colson P."/>
            <person name="Levasseur A."/>
            <person name="Kroemer G."/>
            <person name="Raoult D."/>
            <person name="La Scola B."/>
        </authorList>
    </citation>
    <scope>NUCLEOTIDE SEQUENCE [LARGE SCALE GENOMIC DNA]</scope>
    <source>
        <strain evidence="2">Soda lake</strain>
    </source>
</reference>
<dbReference type="SUPFAM" id="SSF81383">
    <property type="entry name" value="F-box domain"/>
    <property type="match status" value="1"/>
</dbReference>
<dbReference type="InterPro" id="IPR036047">
    <property type="entry name" value="F-box-like_dom_sf"/>
</dbReference>
<organism evidence="2">
    <name type="scientific">Tupanvirus soda lake</name>
    <dbReference type="NCBI Taxonomy" id="2126985"/>
    <lineage>
        <taxon>Viruses</taxon>
        <taxon>Varidnaviria</taxon>
        <taxon>Bamfordvirae</taxon>
        <taxon>Nucleocytoviricota</taxon>
        <taxon>Megaviricetes</taxon>
        <taxon>Imitervirales</taxon>
        <taxon>Mimiviridae</taxon>
        <taxon>Megamimivirinae</taxon>
        <taxon>Tupanvirus</taxon>
        <taxon>Tupanvirus salinum</taxon>
    </lineage>
</organism>